<dbReference type="InterPro" id="IPR015590">
    <property type="entry name" value="Aldehyde_DH_dom"/>
</dbReference>
<dbReference type="PANTHER" id="PTHR42991">
    <property type="entry name" value="ALDEHYDE DEHYDROGENASE"/>
    <property type="match status" value="1"/>
</dbReference>
<proteinExistence type="inferred from homology"/>
<name>A0A7W2D3W1_9ACTN</name>
<dbReference type="AlphaFoldDB" id="A0A7W2D3W1"/>
<evidence type="ECO:0000256" key="3">
    <source>
        <dbReference type="PROSITE-ProRule" id="PRU10007"/>
    </source>
</evidence>
<reference evidence="6 7" key="1">
    <citation type="submission" date="2020-07" db="EMBL/GenBank/DDBJ databases">
        <title>Streptomyces isolated from Indian soil.</title>
        <authorList>
            <person name="Mandal S."/>
            <person name="Maiti P.K."/>
        </authorList>
    </citation>
    <scope>NUCLEOTIDE SEQUENCE [LARGE SCALE GENOMIC DNA]</scope>
    <source>
        <strain evidence="6 7">PSKA54</strain>
    </source>
</reference>
<dbReference type="InterPro" id="IPR016162">
    <property type="entry name" value="Ald_DH_N"/>
</dbReference>
<evidence type="ECO:0000256" key="4">
    <source>
        <dbReference type="RuleBase" id="RU003345"/>
    </source>
</evidence>
<feature type="domain" description="Aldehyde dehydrogenase" evidence="5">
    <location>
        <begin position="26"/>
        <end position="483"/>
    </location>
</feature>
<protein>
    <submittedName>
        <fullName evidence="6">Aldehyde dehydrogenase family protein</fullName>
    </submittedName>
</protein>
<dbReference type="Proteomes" id="UP000586976">
    <property type="component" value="Unassembled WGS sequence"/>
</dbReference>
<keyword evidence="2 4" id="KW-0560">Oxidoreductase</keyword>
<accession>A0A7W2D3W1</accession>
<dbReference type="PROSITE" id="PS00687">
    <property type="entry name" value="ALDEHYDE_DEHYDR_GLU"/>
    <property type="match status" value="1"/>
</dbReference>
<evidence type="ECO:0000256" key="1">
    <source>
        <dbReference type="ARBA" id="ARBA00009986"/>
    </source>
</evidence>
<organism evidence="6 7">
    <name type="scientific">Streptomyces himalayensis subsp. aureolus</name>
    <dbReference type="NCBI Taxonomy" id="2758039"/>
    <lineage>
        <taxon>Bacteria</taxon>
        <taxon>Bacillati</taxon>
        <taxon>Actinomycetota</taxon>
        <taxon>Actinomycetes</taxon>
        <taxon>Kitasatosporales</taxon>
        <taxon>Streptomycetaceae</taxon>
        <taxon>Streptomyces</taxon>
        <taxon>Streptomyces himalayensis</taxon>
    </lineage>
</organism>
<comment type="similarity">
    <text evidence="1 4">Belongs to the aldehyde dehydrogenase family.</text>
</comment>
<dbReference type="Pfam" id="PF00171">
    <property type="entry name" value="Aldedh"/>
    <property type="match status" value="1"/>
</dbReference>
<dbReference type="GO" id="GO:0008911">
    <property type="term" value="F:lactaldehyde dehydrogenase (NAD+) activity"/>
    <property type="evidence" value="ECO:0007669"/>
    <property type="project" value="TreeGrafter"/>
</dbReference>
<dbReference type="InterPro" id="IPR051020">
    <property type="entry name" value="ALDH-related_metabolic_enz"/>
</dbReference>
<dbReference type="Gene3D" id="3.40.605.10">
    <property type="entry name" value="Aldehyde Dehydrogenase, Chain A, domain 1"/>
    <property type="match status" value="1"/>
</dbReference>
<dbReference type="EMBL" id="JACEQY010000028">
    <property type="protein sequence ID" value="MBA4864289.1"/>
    <property type="molecule type" value="Genomic_DNA"/>
</dbReference>
<comment type="caution">
    <text evidence="6">The sequence shown here is derived from an EMBL/GenBank/DDBJ whole genome shotgun (WGS) entry which is preliminary data.</text>
</comment>
<dbReference type="PANTHER" id="PTHR42991:SF1">
    <property type="entry name" value="ALDEHYDE DEHYDROGENASE"/>
    <property type="match status" value="1"/>
</dbReference>
<dbReference type="InterPro" id="IPR029510">
    <property type="entry name" value="Ald_DH_CS_GLU"/>
</dbReference>
<dbReference type="InterPro" id="IPR016163">
    <property type="entry name" value="Ald_DH_C"/>
</dbReference>
<sequence length="494" mass="51945">MPVAEPAAAVPLIWQPPAGALWSGRWVDGASSMPVHDPEDGSFLGRVTDAGPAEVDEAVTGVATAIASGESWPAWRRREALDAAAHLLLRRRELLTEVISREGCKTVREADSEVSRAAETLRLSAQQAGCLTGETLPFSDTPRGHDRLGWYTREPVGVVAAITPFNDPLNLVAHKMGPALVGGNGIVLKPAEATPLTALAFAQILLDAGVPGNRFAIVPGTGSGAGRALVGHPLVDLVSFTGGYRTGNEVARTAGAKKTLMELGGNNAVLVLGDADSESAARAVVAGAFGVAGQNCLSVQRVFVDTRIAARFTRDVVKATEALRVGSKADERTDIGPLVNEREARRVEEWVREACESGAEVLAGGRREGAFHWPTVLTGVPADARVMTEEVFGPVLTIEPFDTVDEAVARANDTLYGLQAGVFTAGLEIALDVAQRLRVGAVMVNDSSDFRIDAMPFGGPGRSGIGREGVRYAVEAMTEPKIVAVRRGAIRADS</sequence>
<gene>
    <name evidence="6" type="ORF">H1V43_23615</name>
</gene>
<dbReference type="Gene3D" id="3.40.309.10">
    <property type="entry name" value="Aldehyde Dehydrogenase, Chain A, domain 2"/>
    <property type="match status" value="1"/>
</dbReference>
<feature type="active site" evidence="3">
    <location>
        <position position="262"/>
    </location>
</feature>
<keyword evidence="7" id="KW-1185">Reference proteome</keyword>
<dbReference type="SUPFAM" id="SSF53720">
    <property type="entry name" value="ALDH-like"/>
    <property type="match status" value="1"/>
</dbReference>
<evidence type="ECO:0000259" key="5">
    <source>
        <dbReference type="Pfam" id="PF00171"/>
    </source>
</evidence>
<dbReference type="RefSeq" id="WP_181865944.1">
    <property type="nucleotide sequence ID" value="NZ_JACEQY010000028.1"/>
</dbReference>
<evidence type="ECO:0000256" key="2">
    <source>
        <dbReference type="ARBA" id="ARBA00023002"/>
    </source>
</evidence>
<dbReference type="InterPro" id="IPR016161">
    <property type="entry name" value="Ald_DH/histidinol_DH"/>
</dbReference>
<evidence type="ECO:0000313" key="7">
    <source>
        <dbReference type="Proteomes" id="UP000586976"/>
    </source>
</evidence>
<evidence type="ECO:0000313" key="6">
    <source>
        <dbReference type="EMBL" id="MBA4864289.1"/>
    </source>
</evidence>